<gene>
    <name evidence="2" type="ORF">SCMU_09000</name>
</gene>
<feature type="domain" description="DUF2087" evidence="1">
    <location>
        <begin position="82"/>
        <end position="150"/>
    </location>
</feature>
<dbReference type="Pfam" id="PF09860">
    <property type="entry name" value="DUF2087"/>
    <property type="match status" value="1"/>
</dbReference>
<sequence length="154" mass="16768">MQQQLIQFMAALANRRTRERFAAIVAGGTGGVPSGAADDALLLSAGVVEPLGDDLVRVSESRIRALLGHAREGIPARPEGKIDQLPRQHKRRLEVLRGLAGRILSAGERIPERELNARLGEHVMDIPGVRRALIDEDILRREADGSAYWLAVNG</sequence>
<organism evidence="2 3">
    <name type="scientific">Sinomonas cyclohexanicum</name>
    <name type="common">Corynebacterium cyclohexanicum</name>
    <dbReference type="NCBI Taxonomy" id="322009"/>
    <lineage>
        <taxon>Bacteria</taxon>
        <taxon>Bacillati</taxon>
        <taxon>Actinomycetota</taxon>
        <taxon>Actinomycetes</taxon>
        <taxon>Micrococcales</taxon>
        <taxon>Micrococcaceae</taxon>
        <taxon>Sinomonas</taxon>
    </lineage>
</organism>
<keyword evidence="3" id="KW-1185">Reference proteome</keyword>
<dbReference type="EMBL" id="AP024525">
    <property type="protein sequence ID" value="BCT75058.1"/>
    <property type="molecule type" value="Genomic_DNA"/>
</dbReference>
<reference evidence="2 3" key="1">
    <citation type="journal article" date="2021" name="J. Biosci. Bioeng.">
        <title>Identification and characterization of a chc gene cluster responsible for the aromatization pathway of cyclohexanecarboxylate degradation in Sinomonas cyclohexanicum ATCC 51369.</title>
        <authorList>
            <person name="Yamamoto T."/>
            <person name="Hasegawa Y."/>
            <person name="Lau P.C.K."/>
            <person name="Iwaki H."/>
        </authorList>
    </citation>
    <scope>NUCLEOTIDE SEQUENCE [LARGE SCALE GENOMIC DNA]</scope>
    <source>
        <strain evidence="2 3">ATCC 51369</strain>
    </source>
</reference>
<name>A0ABN6FEC1_SINCY</name>
<dbReference type="RefSeq" id="WP_229231846.1">
    <property type="nucleotide sequence ID" value="NZ_AP024525.1"/>
</dbReference>
<proteinExistence type="predicted"/>
<evidence type="ECO:0000313" key="3">
    <source>
        <dbReference type="Proteomes" id="UP001319861"/>
    </source>
</evidence>
<protein>
    <recommendedName>
        <fullName evidence="1">DUF2087 domain-containing protein</fullName>
    </recommendedName>
</protein>
<evidence type="ECO:0000259" key="1">
    <source>
        <dbReference type="Pfam" id="PF09860"/>
    </source>
</evidence>
<dbReference type="Proteomes" id="UP001319861">
    <property type="component" value="Chromosome"/>
</dbReference>
<accession>A0ABN6FEC1</accession>
<evidence type="ECO:0000313" key="2">
    <source>
        <dbReference type="EMBL" id="BCT75058.1"/>
    </source>
</evidence>
<dbReference type="InterPro" id="IPR018656">
    <property type="entry name" value="DUF2087"/>
</dbReference>